<comment type="caution">
    <text evidence="1">The sequence shown here is derived from an EMBL/GenBank/DDBJ whole genome shotgun (WGS) entry which is preliminary data.</text>
</comment>
<evidence type="ECO:0000313" key="1">
    <source>
        <dbReference type="EMBL" id="MFC7279381.1"/>
    </source>
</evidence>
<organism evidence="1 2">
    <name type="scientific">Paractinoplanes rhizophilus</name>
    <dbReference type="NCBI Taxonomy" id="1416877"/>
    <lineage>
        <taxon>Bacteria</taxon>
        <taxon>Bacillati</taxon>
        <taxon>Actinomycetota</taxon>
        <taxon>Actinomycetes</taxon>
        <taxon>Micromonosporales</taxon>
        <taxon>Micromonosporaceae</taxon>
        <taxon>Paractinoplanes</taxon>
    </lineage>
</organism>
<keyword evidence="2" id="KW-1185">Reference proteome</keyword>
<protein>
    <submittedName>
        <fullName evidence="1">Uncharacterized protein</fullName>
    </submittedName>
</protein>
<accession>A0ABW2I3G2</accession>
<reference evidence="2" key="1">
    <citation type="journal article" date="2019" name="Int. J. Syst. Evol. Microbiol.">
        <title>The Global Catalogue of Microorganisms (GCM) 10K type strain sequencing project: providing services to taxonomists for standard genome sequencing and annotation.</title>
        <authorList>
            <consortium name="The Broad Institute Genomics Platform"/>
            <consortium name="The Broad Institute Genome Sequencing Center for Infectious Disease"/>
            <person name="Wu L."/>
            <person name="Ma J."/>
        </authorList>
    </citation>
    <scope>NUCLEOTIDE SEQUENCE [LARGE SCALE GENOMIC DNA]</scope>
    <source>
        <strain evidence="2">XZYJT-10</strain>
    </source>
</reference>
<dbReference type="RefSeq" id="WP_378976655.1">
    <property type="nucleotide sequence ID" value="NZ_JBHTBJ010000049.1"/>
</dbReference>
<dbReference type="Proteomes" id="UP001596548">
    <property type="component" value="Unassembled WGS sequence"/>
</dbReference>
<name>A0ABW2I3G2_9ACTN</name>
<dbReference type="EMBL" id="JBHTBJ010000049">
    <property type="protein sequence ID" value="MFC7279381.1"/>
    <property type="molecule type" value="Genomic_DNA"/>
</dbReference>
<evidence type="ECO:0000313" key="2">
    <source>
        <dbReference type="Proteomes" id="UP001596548"/>
    </source>
</evidence>
<sequence length="200" mass="21991">MSTYALVTKAAAGPVTDAVRAGRTGGYVVTDPLGVIVLFDPPSLTYSSTSRLAKPARALVRHTETPAWLLLCDEELAEAVLLDDDGESSLQWAAGWEPASEPARYLADRQEWDAYCAELATRYWRPEAGPALAMVRNDPVPGEQRIPLPDLLRRLCAVFDLPDIAVGRSLLDNDEPGLHDARRVEPAPHVRAWHRLFARA</sequence>
<gene>
    <name evidence="1" type="ORF">ACFQS1_35915</name>
</gene>
<proteinExistence type="predicted"/>